<comment type="similarity">
    <text evidence="1">Belongs to the SCO1/2 family.</text>
</comment>
<keyword evidence="3" id="KW-0479">Metal-binding</keyword>
<dbReference type="Gene3D" id="3.40.30.10">
    <property type="entry name" value="Glutaredoxin"/>
    <property type="match status" value="1"/>
</dbReference>
<dbReference type="FunFam" id="3.40.30.10:FF:000013">
    <property type="entry name" value="Blast:Protein SCO1 homolog, mitochondrial"/>
    <property type="match status" value="1"/>
</dbReference>
<feature type="chain" id="PRO_5017229517" evidence="5">
    <location>
        <begin position="25"/>
        <end position="200"/>
    </location>
</feature>
<evidence type="ECO:0000256" key="3">
    <source>
        <dbReference type="PIRSR" id="PIRSR603782-1"/>
    </source>
</evidence>
<feature type="domain" description="Thioredoxin" evidence="6">
    <location>
        <begin position="26"/>
        <end position="200"/>
    </location>
</feature>
<dbReference type="NCBIfam" id="TIGR01409">
    <property type="entry name" value="TAT_signal_seq"/>
    <property type="match status" value="1"/>
</dbReference>
<dbReference type="SUPFAM" id="SSF52833">
    <property type="entry name" value="Thioredoxin-like"/>
    <property type="match status" value="1"/>
</dbReference>
<dbReference type="RefSeq" id="WP_114419319.1">
    <property type="nucleotide sequence ID" value="NZ_NQYH01000011.1"/>
</dbReference>
<dbReference type="InterPro" id="IPR036249">
    <property type="entry name" value="Thioredoxin-like_sf"/>
</dbReference>
<dbReference type="InterPro" id="IPR006311">
    <property type="entry name" value="TAT_signal"/>
</dbReference>
<dbReference type="Pfam" id="PF02630">
    <property type="entry name" value="SCO1-SenC"/>
    <property type="match status" value="1"/>
</dbReference>
<keyword evidence="5" id="KW-0732">Signal</keyword>
<evidence type="ECO:0000256" key="5">
    <source>
        <dbReference type="SAM" id="SignalP"/>
    </source>
</evidence>
<dbReference type="AlphaFoldDB" id="A0A3A1YRC8"/>
<organism evidence="7 8">
    <name type="scientific">Neopusillimonas maritima</name>
    <dbReference type="NCBI Taxonomy" id="2026239"/>
    <lineage>
        <taxon>Bacteria</taxon>
        <taxon>Pseudomonadati</taxon>
        <taxon>Pseudomonadota</taxon>
        <taxon>Betaproteobacteria</taxon>
        <taxon>Burkholderiales</taxon>
        <taxon>Alcaligenaceae</taxon>
        <taxon>Neopusillimonas</taxon>
    </lineage>
</organism>
<dbReference type="PROSITE" id="PS51352">
    <property type="entry name" value="THIOREDOXIN_2"/>
    <property type="match status" value="1"/>
</dbReference>
<dbReference type="GO" id="GO:0046872">
    <property type="term" value="F:metal ion binding"/>
    <property type="evidence" value="ECO:0007669"/>
    <property type="project" value="UniProtKB-KW"/>
</dbReference>
<dbReference type="CDD" id="cd02968">
    <property type="entry name" value="SCO"/>
    <property type="match status" value="1"/>
</dbReference>
<protein>
    <submittedName>
        <fullName evidence="7">SCO family protein</fullName>
    </submittedName>
</protein>
<gene>
    <name evidence="7" type="ORF">CJP73_11850</name>
</gene>
<dbReference type="Proteomes" id="UP000266206">
    <property type="component" value="Unassembled WGS sequence"/>
</dbReference>
<feature type="disulfide bond" description="Redox-active" evidence="4">
    <location>
        <begin position="78"/>
        <end position="82"/>
    </location>
</feature>
<evidence type="ECO:0000256" key="2">
    <source>
        <dbReference type="ARBA" id="ARBA00023008"/>
    </source>
</evidence>
<evidence type="ECO:0000313" key="8">
    <source>
        <dbReference type="Proteomes" id="UP000266206"/>
    </source>
</evidence>
<comment type="caution">
    <text evidence="7">The sequence shown here is derived from an EMBL/GenBank/DDBJ whole genome shotgun (WGS) entry which is preliminary data.</text>
</comment>
<sequence>MFLQPSKRRFLKACAAGGVALALAACGEQNTTPSFHGSDISGSGLGADLNMTDHTGQTRTLADFNGKALLVFFGFTHCPDVCPTAMAQLAQTMQVLGEEAQNVQVAMISVDPERDTPERLAQYVKAFHPDFIGLTGTPEQLKQTAGSFRAFYGKVEQDNGDYSMDHSASFYLFDKEGNARVLIRPDAGPQQIADDIQALL</sequence>
<evidence type="ECO:0000313" key="7">
    <source>
        <dbReference type="EMBL" id="RIY40036.1"/>
    </source>
</evidence>
<evidence type="ECO:0000256" key="1">
    <source>
        <dbReference type="ARBA" id="ARBA00010996"/>
    </source>
</evidence>
<proteinExistence type="inferred from homology"/>
<dbReference type="InterPro" id="IPR013766">
    <property type="entry name" value="Thioredoxin_domain"/>
</dbReference>
<dbReference type="OrthoDB" id="9790194at2"/>
<feature type="binding site" evidence="3">
    <location>
        <position position="78"/>
    </location>
    <ligand>
        <name>Cu cation</name>
        <dbReference type="ChEBI" id="CHEBI:23378"/>
    </ligand>
</feature>
<feature type="binding site" evidence="3">
    <location>
        <position position="82"/>
    </location>
    <ligand>
        <name>Cu cation</name>
        <dbReference type="ChEBI" id="CHEBI:23378"/>
    </ligand>
</feature>
<dbReference type="InterPro" id="IPR003782">
    <property type="entry name" value="SCO1/SenC"/>
</dbReference>
<accession>A0A3A1YRC8</accession>
<keyword evidence="4" id="KW-1015">Disulfide bond</keyword>
<dbReference type="PANTHER" id="PTHR12151">
    <property type="entry name" value="ELECTRON TRANSPORT PROTIN SCO1/SENC FAMILY MEMBER"/>
    <property type="match status" value="1"/>
</dbReference>
<feature type="signal peptide" evidence="5">
    <location>
        <begin position="1"/>
        <end position="24"/>
    </location>
</feature>
<evidence type="ECO:0000259" key="6">
    <source>
        <dbReference type="PROSITE" id="PS51352"/>
    </source>
</evidence>
<dbReference type="PROSITE" id="PS51257">
    <property type="entry name" value="PROKAR_LIPOPROTEIN"/>
    <property type="match status" value="1"/>
</dbReference>
<feature type="binding site" evidence="3">
    <location>
        <position position="166"/>
    </location>
    <ligand>
        <name>Cu cation</name>
        <dbReference type="ChEBI" id="CHEBI:23378"/>
    </ligand>
</feature>
<evidence type="ECO:0000256" key="4">
    <source>
        <dbReference type="PIRSR" id="PIRSR603782-2"/>
    </source>
</evidence>
<dbReference type="InterPro" id="IPR019546">
    <property type="entry name" value="TAT_signal_bac_arc"/>
</dbReference>
<dbReference type="PANTHER" id="PTHR12151:SF25">
    <property type="entry name" value="LINALOOL DEHYDRATASE_ISOMERASE DOMAIN-CONTAINING PROTEIN"/>
    <property type="match status" value="1"/>
</dbReference>
<name>A0A3A1YRC8_9BURK</name>
<dbReference type="PROSITE" id="PS51318">
    <property type="entry name" value="TAT"/>
    <property type="match status" value="1"/>
</dbReference>
<reference evidence="7 8" key="1">
    <citation type="submission" date="2017-08" db="EMBL/GenBank/DDBJ databases">
        <title>Pusillimonas indicus sp. nov., a member of the family Alcaligenaceae isolated from surface seawater.</title>
        <authorList>
            <person name="Li J."/>
        </authorList>
    </citation>
    <scope>NUCLEOTIDE SEQUENCE [LARGE SCALE GENOMIC DNA]</scope>
    <source>
        <strain evidence="7 8">L52-1-41</strain>
    </source>
</reference>
<keyword evidence="2 3" id="KW-0186">Copper</keyword>
<dbReference type="EMBL" id="NQYH01000011">
    <property type="protein sequence ID" value="RIY40036.1"/>
    <property type="molecule type" value="Genomic_DNA"/>
</dbReference>